<evidence type="ECO:0000313" key="3">
    <source>
        <dbReference type="EMBL" id="GAA4265608.1"/>
    </source>
</evidence>
<feature type="transmembrane region" description="Helical" evidence="2">
    <location>
        <begin position="385"/>
        <end position="410"/>
    </location>
</feature>
<dbReference type="Proteomes" id="UP001501594">
    <property type="component" value="Unassembled WGS sequence"/>
</dbReference>
<name>A0ABP8E0A7_9MICO</name>
<feature type="transmembrane region" description="Helical" evidence="2">
    <location>
        <begin position="351"/>
        <end position="373"/>
    </location>
</feature>
<evidence type="ECO:0000256" key="2">
    <source>
        <dbReference type="SAM" id="Phobius"/>
    </source>
</evidence>
<feature type="transmembrane region" description="Helical" evidence="2">
    <location>
        <begin position="430"/>
        <end position="453"/>
    </location>
</feature>
<feature type="compositionally biased region" description="Low complexity" evidence="1">
    <location>
        <begin position="205"/>
        <end position="244"/>
    </location>
</feature>
<feature type="compositionally biased region" description="Basic and acidic residues" evidence="1">
    <location>
        <begin position="159"/>
        <end position="185"/>
    </location>
</feature>
<evidence type="ECO:0000256" key="1">
    <source>
        <dbReference type="SAM" id="MobiDB-lite"/>
    </source>
</evidence>
<feature type="region of interest" description="Disordered" evidence="1">
    <location>
        <begin position="1"/>
        <end position="268"/>
    </location>
</feature>
<feature type="transmembrane region" description="Helical" evidence="2">
    <location>
        <begin position="298"/>
        <end position="325"/>
    </location>
</feature>
<feature type="compositionally biased region" description="Basic and acidic residues" evidence="1">
    <location>
        <begin position="17"/>
        <end position="34"/>
    </location>
</feature>
<feature type="compositionally biased region" description="Basic and acidic residues" evidence="1">
    <location>
        <begin position="41"/>
        <end position="72"/>
    </location>
</feature>
<comment type="caution">
    <text evidence="3">The sequence shown here is derived from an EMBL/GenBank/DDBJ whole genome shotgun (WGS) entry which is preliminary data.</text>
</comment>
<dbReference type="EMBL" id="BAABAU010000001">
    <property type="protein sequence ID" value="GAA4265608.1"/>
    <property type="molecule type" value="Genomic_DNA"/>
</dbReference>
<evidence type="ECO:0000313" key="4">
    <source>
        <dbReference type="Proteomes" id="UP001501594"/>
    </source>
</evidence>
<keyword evidence="2" id="KW-0812">Transmembrane</keyword>
<proteinExistence type="predicted"/>
<gene>
    <name evidence="3" type="ORF">GCM10022256_12200</name>
</gene>
<reference evidence="4" key="1">
    <citation type="journal article" date="2019" name="Int. J. Syst. Evol. Microbiol.">
        <title>The Global Catalogue of Microorganisms (GCM) 10K type strain sequencing project: providing services to taxonomists for standard genome sequencing and annotation.</title>
        <authorList>
            <consortium name="The Broad Institute Genomics Platform"/>
            <consortium name="The Broad Institute Genome Sequencing Center for Infectious Disease"/>
            <person name="Wu L."/>
            <person name="Ma J."/>
        </authorList>
    </citation>
    <scope>NUCLEOTIDE SEQUENCE [LARGE SCALE GENOMIC DNA]</scope>
    <source>
        <strain evidence="4">JCM 17442</strain>
    </source>
</reference>
<keyword evidence="2" id="KW-1133">Transmembrane helix</keyword>
<keyword evidence="2" id="KW-0472">Membrane</keyword>
<feature type="compositionally biased region" description="Low complexity" evidence="1">
    <location>
        <begin position="114"/>
        <end position="128"/>
    </location>
</feature>
<sequence>MTDPSTPARGGDQTVSHTDDEAVDTVREEPREPAVDPAEPETARDEPIAEHESIDEHGQASDERRAFDRPEPDADSSEYGGAEPVRVSDPVDEGAQDAPAPRAETASVPPLSPPQATAAAAGAPQTGALHDDSALRAAEAARSGERVDPATEVLPSGAARDEDGRDDTGRDQAGRTETADVDDTRITPGTPRAGNAWTPPPAPASPTEYAAPATGTTPTPYAPPTQAMPASAAAPATSTTPISSLGTSPAENLGFADGIAGGDDGFTPEELAQRRSFRDEMAFRQKQEFAGINFGSAFFGWLAAVGLAGLLYLIAGGIAVAAGLAQPSVLTGSASRVESLGSAFDTRTLQITALVVFLVILFLSYFVGGFVASRMARFSGLKQGLAVWLWGLVMSIIAAVVGVVIGSQAVSQVSNMGAGLKLESFITVDALIAEGLIVVLSLGGALLGGLAGLRYHRRIDRFGLEEV</sequence>
<keyword evidence="4" id="KW-1185">Reference proteome</keyword>
<dbReference type="RefSeq" id="WP_344794126.1">
    <property type="nucleotide sequence ID" value="NZ_BAABAU010000001.1"/>
</dbReference>
<organism evidence="3 4">
    <name type="scientific">Frondihabitans peucedani</name>
    <dbReference type="NCBI Taxonomy" id="598626"/>
    <lineage>
        <taxon>Bacteria</taxon>
        <taxon>Bacillati</taxon>
        <taxon>Actinomycetota</taxon>
        <taxon>Actinomycetes</taxon>
        <taxon>Micrococcales</taxon>
        <taxon>Microbacteriaceae</taxon>
        <taxon>Frondihabitans</taxon>
    </lineage>
</organism>
<accession>A0ABP8E0A7</accession>
<protein>
    <submittedName>
        <fullName evidence="3">Uncharacterized protein</fullName>
    </submittedName>
</protein>